<dbReference type="EMBL" id="PXYW01000015">
    <property type="protein sequence ID" value="PSR33917.1"/>
    <property type="molecule type" value="Genomic_DNA"/>
</dbReference>
<feature type="non-terminal residue" evidence="2">
    <location>
        <position position="61"/>
    </location>
</feature>
<organism evidence="2 3">
    <name type="scientific">Sulfobacillus benefaciens</name>
    <dbReference type="NCBI Taxonomy" id="453960"/>
    <lineage>
        <taxon>Bacteria</taxon>
        <taxon>Bacillati</taxon>
        <taxon>Bacillota</taxon>
        <taxon>Clostridia</taxon>
        <taxon>Eubacteriales</taxon>
        <taxon>Clostridiales Family XVII. Incertae Sedis</taxon>
        <taxon>Sulfobacillus</taxon>
    </lineage>
</organism>
<reference evidence="2 3" key="1">
    <citation type="journal article" date="2014" name="BMC Genomics">
        <title>Comparison of environmental and isolate Sulfobacillus genomes reveals diverse carbon, sulfur, nitrogen, and hydrogen metabolisms.</title>
        <authorList>
            <person name="Justice N.B."/>
            <person name="Norman A."/>
            <person name="Brown C.T."/>
            <person name="Singh A."/>
            <person name="Thomas B.C."/>
            <person name="Banfield J.F."/>
        </authorList>
    </citation>
    <scope>NUCLEOTIDE SEQUENCE [LARGE SCALE GENOMIC DNA]</scope>
    <source>
        <strain evidence="2">AMDSBA4</strain>
    </source>
</reference>
<gene>
    <name evidence="2" type="ORF">C7B46_07975</name>
</gene>
<feature type="domain" description="Acyl-CoA dehydrogenase/oxidase N-terminal" evidence="1">
    <location>
        <begin position="6"/>
        <end position="61"/>
    </location>
</feature>
<dbReference type="InterPro" id="IPR037069">
    <property type="entry name" value="AcylCoA_DH/ox_N_sf"/>
</dbReference>
<dbReference type="Proteomes" id="UP000242972">
    <property type="component" value="Unassembled WGS sequence"/>
</dbReference>
<protein>
    <submittedName>
        <fullName evidence="2">Acyl-CoA dehydrogenase</fullName>
    </submittedName>
</protein>
<dbReference type="SUPFAM" id="SSF56645">
    <property type="entry name" value="Acyl-CoA dehydrogenase NM domain-like"/>
    <property type="match status" value="1"/>
</dbReference>
<dbReference type="Pfam" id="PF02771">
    <property type="entry name" value="Acyl-CoA_dh_N"/>
    <property type="match status" value="1"/>
</dbReference>
<dbReference type="Gene3D" id="1.10.540.10">
    <property type="entry name" value="Acyl-CoA dehydrogenase/oxidase, N-terminal domain"/>
    <property type="match status" value="1"/>
</dbReference>
<dbReference type="GO" id="GO:0050660">
    <property type="term" value="F:flavin adenine dinucleotide binding"/>
    <property type="evidence" value="ECO:0007669"/>
    <property type="project" value="InterPro"/>
</dbReference>
<proteinExistence type="predicted"/>
<accession>A0A2T2XHG6</accession>
<sequence length="61" mass="6624">MQFDLTPEENMIRGAVRDFAEGVVAPGASERDETGVVPFDIMQQMGALGFFGIPFSEDWGG</sequence>
<evidence type="ECO:0000259" key="1">
    <source>
        <dbReference type="Pfam" id="PF02771"/>
    </source>
</evidence>
<evidence type="ECO:0000313" key="3">
    <source>
        <dbReference type="Proteomes" id="UP000242972"/>
    </source>
</evidence>
<dbReference type="AlphaFoldDB" id="A0A2T2XHG6"/>
<comment type="caution">
    <text evidence="2">The sequence shown here is derived from an EMBL/GenBank/DDBJ whole genome shotgun (WGS) entry which is preliminary data.</text>
</comment>
<name>A0A2T2XHG6_9FIRM</name>
<dbReference type="GO" id="GO:0016627">
    <property type="term" value="F:oxidoreductase activity, acting on the CH-CH group of donors"/>
    <property type="evidence" value="ECO:0007669"/>
    <property type="project" value="InterPro"/>
</dbReference>
<evidence type="ECO:0000313" key="2">
    <source>
        <dbReference type="EMBL" id="PSR33917.1"/>
    </source>
</evidence>
<dbReference type="InterPro" id="IPR013786">
    <property type="entry name" value="AcylCoA_DH/ox_N"/>
</dbReference>
<dbReference type="InterPro" id="IPR009100">
    <property type="entry name" value="AcylCoA_DH/oxidase_NM_dom_sf"/>
</dbReference>